<evidence type="ECO:0000313" key="2">
    <source>
        <dbReference type="EMBL" id="ABT14581.1"/>
    </source>
</evidence>
<keyword evidence="3" id="KW-1185">Reference proteome</keyword>
<keyword evidence="1" id="KW-1133">Transmembrane helix</keyword>
<organismHost>
    <name type="scientific">Chlorella</name>
    <dbReference type="NCBI Taxonomy" id="3071"/>
</organismHost>
<proteinExistence type="predicted"/>
<feature type="transmembrane region" description="Helical" evidence="1">
    <location>
        <begin position="6"/>
        <end position="27"/>
    </location>
</feature>
<accession>A7IW57</accession>
<keyword evidence="1" id="KW-0812">Transmembrane</keyword>
<dbReference type="KEGG" id="vg:5659233"/>
<organism evidence="2 3">
    <name type="scientific">Paramecium bursaria Chlorella virus NY2A</name>
    <name type="common">PBCV-NY2A</name>
    <dbReference type="NCBI Taxonomy" id="46021"/>
    <lineage>
        <taxon>Viruses</taxon>
        <taxon>Varidnaviria</taxon>
        <taxon>Bamfordvirae</taxon>
        <taxon>Nucleocytoviricota</taxon>
        <taxon>Megaviricetes</taxon>
        <taxon>Algavirales</taxon>
        <taxon>Phycodnaviridae</taxon>
        <taxon>Chlorovirus</taxon>
        <taxon>Chlorovirus americanus</taxon>
    </lineage>
</organism>
<dbReference type="Proteomes" id="UP000202419">
    <property type="component" value="Segment"/>
</dbReference>
<reference evidence="2 3" key="1">
    <citation type="journal article" date="2007" name="Virology">
        <title>Sequence and annotation of the 369-kb NY-2A and the 345-kb AR158 viruses that infect Chlorella NC64A.</title>
        <authorList>
            <person name="Fitzgerald L.A."/>
            <person name="Graves M.V."/>
            <person name="Li X."/>
            <person name="Feldblyum T."/>
            <person name="Nierman W.C."/>
            <person name="Van Etten J.L."/>
        </authorList>
    </citation>
    <scope>NUCLEOTIDE SEQUENCE [LARGE SCALE GENOMIC DNA]</scope>
    <source>
        <strain evidence="2 3">NY-2A</strain>
    </source>
</reference>
<dbReference type="GeneID" id="5659233"/>
<dbReference type="EMBL" id="DQ491002">
    <property type="protein sequence ID" value="ABT14581.1"/>
    <property type="molecule type" value="Genomic_DNA"/>
</dbReference>
<dbReference type="RefSeq" id="YP_001497378.1">
    <property type="nucleotide sequence ID" value="NC_009898.1"/>
</dbReference>
<keyword evidence="1" id="KW-0472">Membrane</keyword>
<evidence type="ECO:0000313" key="3">
    <source>
        <dbReference type="Proteomes" id="UP000202419"/>
    </source>
</evidence>
<gene>
    <name evidence="2" type="primary">b182R</name>
    <name evidence="2" type="ORF">NY2A_b182R</name>
</gene>
<protein>
    <submittedName>
        <fullName evidence="2">Uncharacterized protein b182R</fullName>
    </submittedName>
</protein>
<evidence type="ECO:0000256" key="1">
    <source>
        <dbReference type="SAM" id="Phobius"/>
    </source>
</evidence>
<name>A7IW57_PBCVN</name>
<sequence length="81" mass="9355">MIRHLHHVHVILMAVSITTFQIQLFVLRKVFEVEKTHITGCEFGVSEFSARDFGDAVFDIIGKIQENLLMEGDRVHGRFDK</sequence>